<comment type="caution">
    <text evidence="3">The sequence shown here is derived from an EMBL/GenBank/DDBJ whole genome shotgun (WGS) entry which is preliminary data.</text>
</comment>
<sequence>MRPSRIFITIVIVLTGLTVLLIMLMHDVTATVAAFWGGFALLCAADLALSPSRRNISAVIDLPRGGFCGMKVPLNIDLSARRGRLPELFDIRLDMDDGLEAGWDAPIRMDAGSREIRLEGALVLGERGDKKLSELAIRYPSRLQLFEIIARWPVDLAISVMPNIAPILNGTIQTQMLPLLDGAKDMQLRGDGSEFHQLRDFVAGMDPRTIDWKRSARMLRLTARETRAERNHQIIPCLDTGHLMGERLDGLSKLDLSINAALALAWAGGLGGDLVGFYSFNSRPHQFIPPRPGRMAFSRIQGVSTALRHDTAETNHTLGLSTLNARLARRSLVVIFSDFVDSVTAELLVENLAVMTRKHLVLYVAIRDPALQDLARPQDISLDTISRSVSARQILRERQQVFDRLRRLGILCMDAEPGALTPSLISRYMDIKAQELI</sequence>
<name>A0ABT4VUF0_9HYPH</name>
<keyword evidence="1" id="KW-1133">Transmembrane helix</keyword>
<reference evidence="3" key="1">
    <citation type="submission" date="2022-11" db="EMBL/GenBank/DDBJ databases">
        <title>Hoeflea poritis sp. nov., isolated from scleractinian coral Porites lutea.</title>
        <authorList>
            <person name="Zhang G."/>
            <person name="Wei Q."/>
            <person name="Cai L."/>
        </authorList>
    </citation>
    <scope>NUCLEOTIDE SEQUENCE</scope>
    <source>
        <strain evidence="3">E7-10</strain>
    </source>
</reference>
<feature type="domain" description="DUF58" evidence="2">
    <location>
        <begin position="198"/>
        <end position="375"/>
    </location>
</feature>
<dbReference type="InterPro" id="IPR002881">
    <property type="entry name" value="DUF58"/>
</dbReference>
<dbReference type="SUPFAM" id="SSF53300">
    <property type="entry name" value="vWA-like"/>
    <property type="match status" value="1"/>
</dbReference>
<evidence type="ECO:0000259" key="2">
    <source>
        <dbReference type="Pfam" id="PF01882"/>
    </source>
</evidence>
<keyword evidence="4" id="KW-1185">Reference proteome</keyword>
<keyword evidence="1" id="KW-0472">Membrane</keyword>
<dbReference type="Proteomes" id="UP001148313">
    <property type="component" value="Unassembled WGS sequence"/>
</dbReference>
<dbReference type="PANTHER" id="PTHR33608">
    <property type="entry name" value="BLL2464 PROTEIN"/>
    <property type="match status" value="1"/>
</dbReference>
<proteinExistence type="predicted"/>
<evidence type="ECO:0000313" key="4">
    <source>
        <dbReference type="Proteomes" id="UP001148313"/>
    </source>
</evidence>
<feature type="transmembrane region" description="Helical" evidence="1">
    <location>
        <begin position="7"/>
        <end position="26"/>
    </location>
</feature>
<evidence type="ECO:0000256" key="1">
    <source>
        <dbReference type="SAM" id="Phobius"/>
    </source>
</evidence>
<dbReference type="InterPro" id="IPR036465">
    <property type="entry name" value="vWFA_dom_sf"/>
</dbReference>
<dbReference type="PANTHER" id="PTHR33608:SF3">
    <property type="entry name" value="SLR2013 PROTEIN"/>
    <property type="match status" value="1"/>
</dbReference>
<accession>A0ABT4VUF0</accession>
<dbReference type="RefSeq" id="WP_271092194.1">
    <property type="nucleotide sequence ID" value="NZ_JAPJZH010000021.1"/>
</dbReference>
<organism evidence="3 4">
    <name type="scientific">Hoeflea poritis</name>
    <dbReference type="NCBI Taxonomy" id="2993659"/>
    <lineage>
        <taxon>Bacteria</taxon>
        <taxon>Pseudomonadati</taxon>
        <taxon>Pseudomonadota</taxon>
        <taxon>Alphaproteobacteria</taxon>
        <taxon>Hyphomicrobiales</taxon>
        <taxon>Rhizobiaceae</taxon>
        <taxon>Hoeflea</taxon>
    </lineage>
</organism>
<protein>
    <submittedName>
        <fullName evidence="3">DUF58 domain-containing protein</fullName>
    </submittedName>
</protein>
<keyword evidence="1" id="KW-0812">Transmembrane</keyword>
<dbReference type="EMBL" id="JAPJZH010000021">
    <property type="protein sequence ID" value="MDA4848338.1"/>
    <property type="molecule type" value="Genomic_DNA"/>
</dbReference>
<evidence type="ECO:0000313" key="3">
    <source>
        <dbReference type="EMBL" id="MDA4848338.1"/>
    </source>
</evidence>
<gene>
    <name evidence="3" type="ORF">OOZ53_23475</name>
</gene>
<dbReference type="Pfam" id="PF01882">
    <property type="entry name" value="DUF58"/>
    <property type="match status" value="1"/>
</dbReference>